<dbReference type="Gene3D" id="1.10.10.2910">
    <property type="match status" value="1"/>
</dbReference>
<gene>
    <name evidence="2" type="ORF">NCTC11429_00486</name>
</gene>
<dbReference type="RefSeq" id="WP_028069925.1">
    <property type="nucleotide sequence ID" value="NZ_LR590484.1"/>
</dbReference>
<name>A0A4U9UJF5_9SPHI</name>
<dbReference type="InterPro" id="IPR052345">
    <property type="entry name" value="Rad_response_metalloprotease"/>
</dbReference>
<dbReference type="PANTHER" id="PTHR43236:SF2">
    <property type="entry name" value="BLL0069 PROTEIN"/>
    <property type="match status" value="1"/>
</dbReference>
<sequence>MKMIPTPKTFKLTKAEIIAQKVLSECGLDDPTELSLEEIILGRRAFYEEKPLHGKEGEIITVKGKSIITINSQIEYETKKRFAAAHELGHFEMHKDLYPIISDTDEDLMSWFHGGPHEMEANEFASEFLMPSSVFYKECERKVFGPALIDYLSKRFQVSKTAAILKFVKAGNHPVCVVFCKNNKMKWFKPSPDFRYFIEFERDRHPPTGSVAYELYMTKRVYVGDELKQDIWKSDWLRMRDDDEEDTRFYEYCLFAKSYDYTISVIWER</sequence>
<proteinExistence type="predicted"/>
<reference evidence="2 3" key="1">
    <citation type="submission" date="2019-05" db="EMBL/GenBank/DDBJ databases">
        <authorList>
            <consortium name="Pathogen Informatics"/>
        </authorList>
    </citation>
    <scope>NUCLEOTIDE SEQUENCE [LARGE SCALE GENOMIC DNA]</scope>
    <source>
        <strain evidence="2 3">NCTC11429</strain>
    </source>
</reference>
<dbReference type="PANTHER" id="PTHR43236">
    <property type="entry name" value="ANTITOXIN HIGA1"/>
    <property type="match status" value="1"/>
</dbReference>
<dbReference type="Proteomes" id="UP000308196">
    <property type="component" value="Chromosome"/>
</dbReference>
<dbReference type="AlphaFoldDB" id="A0A4U9UJF5"/>
<dbReference type="Pfam" id="PF06114">
    <property type="entry name" value="Peptidase_M78"/>
    <property type="match status" value="1"/>
</dbReference>
<dbReference type="KEGG" id="stha:NCTC11429_00486"/>
<dbReference type="GeneID" id="78461298"/>
<organism evidence="2 3">
    <name type="scientific">Sphingobacterium thalpophilum</name>
    <dbReference type="NCBI Taxonomy" id="259"/>
    <lineage>
        <taxon>Bacteria</taxon>
        <taxon>Pseudomonadati</taxon>
        <taxon>Bacteroidota</taxon>
        <taxon>Sphingobacteriia</taxon>
        <taxon>Sphingobacteriales</taxon>
        <taxon>Sphingobacteriaceae</taxon>
        <taxon>Sphingobacterium</taxon>
    </lineage>
</organism>
<accession>A0A4U9UJF5</accession>
<feature type="domain" description="IrrE N-terminal-like" evidence="1">
    <location>
        <begin position="63"/>
        <end position="163"/>
    </location>
</feature>
<evidence type="ECO:0000313" key="2">
    <source>
        <dbReference type="EMBL" id="VTR29714.1"/>
    </source>
</evidence>
<dbReference type="InterPro" id="IPR010359">
    <property type="entry name" value="IrrE_HExxH"/>
</dbReference>
<evidence type="ECO:0000259" key="1">
    <source>
        <dbReference type="Pfam" id="PF06114"/>
    </source>
</evidence>
<evidence type="ECO:0000313" key="3">
    <source>
        <dbReference type="Proteomes" id="UP000308196"/>
    </source>
</evidence>
<dbReference type="EMBL" id="LR590484">
    <property type="protein sequence ID" value="VTR29714.1"/>
    <property type="molecule type" value="Genomic_DNA"/>
</dbReference>
<dbReference type="STRING" id="1123265.GCA_000686625_03122"/>
<protein>
    <submittedName>
        <fullName evidence="2">Domain of uncharacterized function (DUF955)</fullName>
    </submittedName>
</protein>